<evidence type="ECO:0000256" key="3">
    <source>
        <dbReference type="ARBA" id="ARBA00023027"/>
    </source>
</evidence>
<reference evidence="7 8" key="1">
    <citation type="submission" date="2021-03" db="EMBL/GenBank/DDBJ databases">
        <title>Sequencing the genomes of 1000 actinobacteria strains.</title>
        <authorList>
            <person name="Klenk H.-P."/>
        </authorList>
    </citation>
    <scope>NUCLEOTIDE SEQUENCE [LARGE SCALE GENOMIC DNA]</scope>
    <source>
        <strain evidence="7 8">DSM 18824</strain>
    </source>
</reference>
<dbReference type="InterPro" id="IPR022383">
    <property type="entry name" value="Lactate/malate_DH_C"/>
</dbReference>
<feature type="domain" description="Lactate/malate dehydrogenase N-terminal" evidence="5">
    <location>
        <begin position="1"/>
        <end position="138"/>
    </location>
</feature>
<dbReference type="Gene3D" id="3.90.110.10">
    <property type="entry name" value="Lactate dehydrogenase/glycoside hydrolase, family 4, C-terminal"/>
    <property type="match status" value="1"/>
</dbReference>
<evidence type="ECO:0000313" key="7">
    <source>
        <dbReference type="EMBL" id="MBP2354972.1"/>
    </source>
</evidence>
<evidence type="ECO:0000313" key="8">
    <source>
        <dbReference type="Proteomes" id="UP000755585"/>
    </source>
</evidence>
<dbReference type="SUPFAM" id="SSF51735">
    <property type="entry name" value="NAD(P)-binding Rossmann-fold domains"/>
    <property type="match status" value="1"/>
</dbReference>
<dbReference type="InterPro" id="IPR001236">
    <property type="entry name" value="Lactate/malate_DH_N"/>
</dbReference>
<accession>A0ABS4UTJ9</accession>
<dbReference type="InterPro" id="IPR015955">
    <property type="entry name" value="Lactate_DH/Glyco_Ohase_4_C"/>
</dbReference>
<dbReference type="PRINTS" id="PR00086">
    <property type="entry name" value="LLDHDRGNASE"/>
</dbReference>
<evidence type="ECO:0000259" key="6">
    <source>
        <dbReference type="Pfam" id="PF02866"/>
    </source>
</evidence>
<dbReference type="GO" id="GO:0004459">
    <property type="term" value="F:L-lactate dehydrogenase (NAD+) activity"/>
    <property type="evidence" value="ECO:0007669"/>
    <property type="project" value="UniProtKB-EC"/>
</dbReference>
<evidence type="ECO:0000256" key="1">
    <source>
        <dbReference type="ARBA" id="ARBA00006054"/>
    </source>
</evidence>
<comment type="similarity">
    <text evidence="1">Belongs to the LDH/MDH superfamily. LDH family.</text>
</comment>
<keyword evidence="3" id="KW-0520">NAD</keyword>
<dbReference type="PANTHER" id="PTHR43128:SF16">
    <property type="entry name" value="L-LACTATE DEHYDROGENASE"/>
    <property type="match status" value="1"/>
</dbReference>
<proteinExistence type="inferred from homology"/>
<name>A0ABS4UTJ9_9ACTN</name>
<dbReference type="InterPro" id="IPR001557">
    <property type="entry name" value="L-lactate/malate_DH"/>
</dbReference>
<protein>
    <submittedName>
        <fullName evidence="7">L-lactate dehydrogenase</fullName>
        <ecNumber evidence="7">1.1.1.27</ecNumber>
    </submittedName>
</protein>
<organism evidence="7 8">
    <name type="scientific">Kribbella aluminosa</name>
    <dbReference type="NCBI Taxonomy" id="416017"/>
    <lineage>
        <taxon>Bacteria</taxon>
        <taxon>Bacillati</taxon>
        <taxon>Actinomycetota</taxon>
        <taxon>Actinomycetes</taxon>
        <taxon>Propionibacteriales</taxon>
        <taxon>Kribbellaceae</taxon>
        <taxon>Kribbella</taxon>
    </lineage>
</organism>
<dbReference type="Pfam" id="PF02866">
    <property type="entry name" value="Ldh_1_C"/>
    <property type="match status" value="1"/>
</dbReference>
<dbReference type="RefSeq" id="WP_209697701.1">
    <property type="nucleotide sequence ID" value="NZ_BAAAVU010000015.1"/>
</dbReference>
<keyword evidence="8" id="KW-1185">Reference proteome</keyword>
<evidence type="ECO:0000256" key="2">
    <source>
        <dbReference type="ARBA" id="ARBA00023002"/>
    </source>
</evidence>
<dbReference type="EC" id="1.1.1.27" evidence="7"/>
<keyword evidence="2 4" id="KW-0560">Oxidoreductase</keyword>
<dbReference type="EMBL" id="JAGINT010000002">
    <property type="protein sequence ID" value="MBP2354972.1"/>
    <property type="molecule type" value="Genomic_DNA"/>
</dbReference>
<sequence length="310" mass="32534">MKVGVIGVGAVGAAATMALLARGCAREIVLVDQNRARAKGVALDIDYGLPLLPPADVSAGEATDLTGADLLIITAGVNEAAGGATDRNDPTGRLRLLDHNAAIYRDLVPELMTTAPEATIMVVTDPPDPLAALTRTLAGHGRVFSTGTVLDTLRFRRHLSQLLQVRAEDVQALVVGEHGTSEVLLWSSANVGGVPVLDILSRRSEPIDRARAQVESEIRFANISIIEGIGASQYGIGAVVARLAEAVVRNEQALFTVAAHDPARGVTLSLLSALGSHGVTQTYLPAMTEDEQQALEHSAEILRQATAKIT</sequence>
<dbReference type="Gene3D" id="3.40.50.720">
    <property type="entry name" value="NAD(P)-binding Rossmann-like Domain"/>
    <property type="match status" value="1"/>
</dbReference>
<dbReference type="SUPFAM" id="SSF56327">
    <property type="entry name" value="LDH C-terminal domain-like"/>
    <property type="match status" value="1"/>
</dbReference>
<feature type="domain" description="Lactate/malate dehydrogenase C-terminal" evidence="6">
    <location>
        <begin position="148"/>
        <end position="308"/>
    </location>
</feature>
<comment type="caution">
    <text evidence="7">The sequence shown here is derived from an EMBL/GenBank/DDBJ whole genome shotgun (WGS) entry which is preliminary data.</text>
</comment>
<dbReference type="InterPro" id="IPR036291">
    <property type="entry name" value="NAD(P)-bd_dom_sf"/>
</dbReference>
<evidence type="ECO:0000256" key="4">
    <source>
        <dbReference type="RuleBase" id="RU003369"/>
    </source>
</evidence>
<dbReference type="Proteomes" id="UP000755585">
    <property type="component" value="Unassembled WGS sequence"/>
</dbReference>
<gene>
    <name evidence="7" type="ORF">JOF29_006082</name>
</gene>
<dbReference type="Pfam" id="PF00056">
    <property type="entry name" value="Ldh_1_N"/>
    <property type="match status" value="1"/>
</dbReference>
<dbReference type="PANTHER" id="PTHR43128">
    <property type="entry name" value="L-2-HYDROXYCARBOXYLATE DEHYDROGENASE (NAD(P)(+))"/>
    <property type="match status" value="1"/>
</dbReference>
<evidence type="ECO:0000259" key="5">
    <source>
        <dbReference type="Pfam" id="PF00056"/>
    </source>
</evidence>
<dbReference type="PIRSF" id="PIRSF000102">
    <property type="entry name" value="Lac_mal_DH"/>
    <property type="match status" value="1"/>
</dbReference>